<dbReference type="HOGENOM" id="CLU_019375_0_3_9"/>
<proteinExistence type="inferred from homology"/>
<dbReference type="PANTHER" id="PTHR42865:SF5">
    <property type="entry name" value="L-CYSTINE TRANSPORTER TCYP"/>
    <property type="match status" value="1"/>
</dbReference>
<accession>H3NJ70</accession>
<keyword evidence="4" id="KW-0813">Transport</keyword>
<dbReference type="InterPro" id="IPR036458">
    <property type="entry name" value="Na:dicarbo_symporter_sf"/>
</dbReference>
<evidence type="ECO:0000256" key="6">
    <source>
        <dbReference type="ARBA" id="ARBA00022970"/>
    </source>
</evidence>
<feature type="transmembrane region" description="Helical" evidence="10">
    <location>
        <begin position="342"/>
        <end position="363"/>
    </location>
</feature>
<reference evidence="11 12" key="1">
    <citation type="submission" date="2012-01" db="EMBL/GenBank/DDBJ databases">
        <title>The Genome Sequence of Facklamia languida CCUG 37842.</title>
        <authorList>
            <consortium name="The Broad Institute Genome Sequencing Platform"/>
            <person name="Earl A."/>
            <person name="Ward D."/>
            <person name="Feldgarden M."/>
            <person name="Gevers D."/>
            <person name="Huys G."/>
            <person name="Young S.K."/>
            <person name="Zeng Q."/>
            <person name="Gargeya S."/>
            <person name="Fitzgerald M."/>
            <person name="Haas B."/>
            <person name="Abouelleil A."/>
            <person name="Alvarado L."/>
            <person name="Arachchi H.M."/>
            <person name="Berlin A."/>
            <person name="Chapman S.B."/>
            <person name="Gearin G."/>
            <person name="Goldberg J."/>
            <person name="Griggs A."/>
            <person name="Gujja S."/>
            <person name="Hansen M."/>
            <person name="Heiman D."/>
            <person name="Howarth C."/>
            <person name="Larimer J."/>
            <person name="Lui A."/>
            <person name="MacDonald P.J.P."/>
            <person name="McCowen C."/>
            <person name="Montmayeur A."/>
            <person name="Murphy C."/>
            <person name="Neiman D."/>
            <person name="Pearson M."/>
            <person name="Priest M."/>
            <person name="Roberts A."/>
            <person name="Saif S."/>
            <person name="Shea T."/>
            <person name="Sisk P."/>
            <person name="Stolte C."/>
            <person name="Sykes S."/>
            <person name="Wortman J."/>
            <person name="Nusbaum C."/>
            <person name="Birren B."/>
        </authorList>
    </citation>
    <scope>NUCLEOTIDE SEQUENCE [LARGE SCALE GENOMIC DNA]</scope>
    <source>
        <strain evidence="11 12">CCUG 37842</strain>
    </source>
</reference>
<dbReference type="Proteomes" id="UP000006190">
    <property type="component" value="Unassembled WGS sequence"/>
</dbReference>
<dbReference type="OrthoDB" id="7778689at2"/>
<feature type="transmembrane region" description="Helical" evidence="10">
    <location>
        <begin position="369"/>
        <end position="391"/>
    </location>
</feature>
<dbReference type="PRINTS" id="PR00173">
    <property type="entry name" value="EDTRNSPORT"/>
</dbReference>
<evidence type="ECO:0000256" key="3">
    <source>
        <dbReference type="ARBA" id="ARBA00022031"/>
    </source>
</evidence>
<dbReference type="GO" id="GO:0015184">
    <property type="term" value="F:L-cystine transmembrane transporter activity"/>
    <property type="evidence" value="ECO:0007669"/>
    <property type="project" value="TreeGrafter"/>
</dbReference>
<dbReference type="PATRIC" id="fig|883113.3.peg.903"/>
<dbReference type="AlphaFoldDB" id="H3NJ70"/>
<evidence type="ECO:0000256" key="1">
    <source>
        <dbReference type="ARBA" id="ARBA00004141"/>
    </source>
</evidence>
<sequence>MSFVAVIVVLALFFVLYQMQKRKISLMYRVLTATAMGVVVGLIFAGHTEYVVVFGRVYANLLQAFVIPLLFFSIISTVSSLNDMNTLGSIGGKTIGILALHNILAAIISIIVGFIFHIGLNSGIELPTGQELAEVPHFSEVIINFFPKNIVDQMMNNKIIPIVIFSVFIGVAILKYQEKEEIKPFTQFVEAGSKLMNFLIGRIVKFTPYAVLSLLANQVATLDLSFVQSLLTLLLLVYICCLFHTFITTSGMVALIGKLNPMTFQRKFFPAWLIGFTTQSSLGSLPANIKAQEDMGTPTDTASFAASIGTTFGMPGCAAVWPVLLAIFTINALQLDFSLTQYVTMVGVCVLVSAGTVGVPGAGTIQATALFAAMGLPVEMILVLSPIAGVADMARTSTNVHAAGSTGVMVAALEKKLNMAEFNSKIETRKAV</sequence>
<evidence type="ECO:0000256" key="9">
    <source>
        <dbReference type="ARBA" id="ARBA00031293"/>
    </source>
</evidence>
<dbReference type="PANTHER" id="PTHR42865">
    <property type="entry name" value="PROTON/GLUTAMATE-ASPARTATE SYMPORTER"/>
    <property type="match status" value="1"/>
</dbReference>
<dbReference type="Gene3D" id="1.10.3860.10">
    <property type="entry name" value="Sodium:dicarboxylate symporter"/>
    <property type="match status" value="1"/>
</dbReference>
<dbReference type="Pfam" id="PF00375">
    <property type="entry name" value="SDF"/>
    <property type="match status" value="1"/>
</dbReference>
<evidence type="ECO:0000256" key="2">
    <source>
        <dbReference type="ARBA" id="ARBA00006148"/>
    </source>
</evidence>
<name>H3NJ70_9LACT</name>
<keyword evidence="6" id="KW-0029">Amino-acid transport</keyword>
<keyword evidence="8 10" id="KW-0472">Membrane</keyword>
<dbReference type="eggNOG" id="COG1301">
    <property type="taxonomic scope" value="Bacteria"/>
</dbReference>
<organism evidence="11 12">
    <name type="scientific">Facklamia languida CCUG 37842</name>
    <dbReference type="NCBI Taxonomy" id="883113"/>
    <lineage>
        <taxon>Bacteria</taxon>
        <taxon>Bacillati</taxon>
        <taxon>Bacillota</taxon>
        <taxon>Bacilli</taxon>
        <taxon>Lactobacillales</taxon>
        <taxon>Aerococcaceae</taxon>
        <taxon>Facklamia</taxon>
    </lineage>
</organism>
<evidence type="ECO:0000313" key="12">
    <source>
        <dbReference type="Proteomes" id="UP000006190"/>
    </source>
</evidence>
<feature type="transmembrane region" description="Helical" evidence="10">
    <location>
        <begin position="230"/>
        <end position="256"/>
    </location>
</feature>
<dbReference type="InterPro" id="IPR001991">
    <property type="entry name" value="Na-dicarboxylate_symporter"/>
</dbReference>
<dbReference type="GO" id="GO:0015293">
    <property type="term" value="F:symporter activity"/>
    <property type="evidence" value="ECO:0007669"/>
    <property type="project" value="InterPro"/>
</dbReference>
<dbReference type="SUPFAM" id="SSF118215">
    <property type="entry name" value="Proton glutamate symport protein"/>
    <property type="match status" value="1"/>
</dbReference>
<comment type="similarity">
    <text evidence="2">Belongs to the dicarboxylate/amino acid:cation symporter (DAACS) (TC 2.A.23) family.</text>
</comment>
<feature type="transmembrane region" description="Helical" evidence="10">
    <location>
        <begin position="301"/>
        <end position="330"/>
    </location>
</feature>
<protein>
    <recommendedName>
        <fullName evidence="3">L-cystine uptake protein TcyP</fullName>
    </recommendedName>
    <alternativeName>
        <fullName evidence="9">Transporter of cystine TcyP</fullName>
    </alternativeName>
</protein>
<evidence type="ECO:0000256" key="7">
    <source>
        <dbReference type="ARBA" id="ARBA00022989"/>
    </source>
</evidence>
<evidence type="ECO:0000256" key="5">
    <source>
        <dbReference type="ARBA" id="ARBA00022692"/>
    </source>
</evidence>
<evidence type="ECO:0000256" key="10">
    <source>
        <dbReference type="SAM" id="Phobius"/>
    </source>
</evidence>
<gene>
    <name evidence="11" type="ORF">HMPREF9708_00909</name>
</gene>
<dbReference type="GO" id="GO:0005886">
    <property type="term" value="C:plasma membrane"/>
    <property type="evidence" value="ECO:0007669"/>
    <property type="project" value="TreeGrafter"/>
</dbReference>
<comment type="caution">
    <text evidence="11">The sequence shown here is derived from an EMBL/GenBank/DDBJ whole genome shotgun (WGS) entry which is preliminary data.</text>
</comment>
<evidence type="ECO:0000256" key="4">
    <source>
        <dbReference type="ARBA" id="ARBA00022448"/>
    </source>
</evidence>
<feature type="transmembrane region" description="Helical" evidence="10">
    <location>
        <begin position="159"/>
        <end position="176"/>
    </location>
</feature>
<comment type="subcellular location">
    <subcellularLocation>
        <location evidence="1">Membrane</location>
        <topology evidence="1">Multi-pass membrane protein</topology>
    </subcellularLocation>
</comment>
<keyword evidence="12" id="KW-1185">Reference proteome</keyword>
<keyword evidence="7 10" id="KW-1133">Transmembrane helix</keyword>
<feature type="transmembrane region" description="Helical" evidence="10">
    <location>
        <begin position="95"/>
        <end position="116"/>
    </location>
</feature>
<dbReference type="STRING" id="883113.HMPREF9708_00909"/>
<dbReference type="EMBL" id="AGEG01000011">
    <property type="protein sequence ID" value="EHR37002.1"/>
    <property type="molecule type" value="Genomic_DNA"/>
</dbReference>
<evidence type="ECO:0000256" key="8">
    <source>
        <dbReference type="ARBA" id="ARBA00023136"/>
    </source>
</evidence>
<feature type="transmembrane region" description="Helical" evidence="10">
    <location>
        <begin position="57"/>
        <end position="75"/>
    </location>
</feature>
<keyword evidence="5 10" id="KW-0812">Transmembrane</keyword>
<dbReference type="RefSeq" id="WP_006309035.1">
    <property type="nucleotide sequence ID" value="NZ_JH601133.1"/>
</dbReference>
<feature type="transmembrane region" description="Helical" evidence="10">
    <location>
        <begin position="28"/>
        <end position="45"/>
    </location>
</feature>
<feature type="transmembrane region" description="Helical" evidence="10">
    <location>
        <begin position="268"/>
        <end position="289"/>
    </location>
</feature>
<evidence type="ECO:0000313" key="11">
    <source>
        <dbReference type="EMBL" id="EHR37002.1"/>
    </source>
</evidence>